<dbReference type="Pfam" id="PF13578">
    <property type="entry name" value="Methyltransf_24"/>
    <property type="match status" value="1"/>
</dbReference>
<organism evidence="7 8">
    <name type="scientific">Diplocarpon rosae</name>
    <dbReference type="NCBI Taxonomy" id="946125"/>
    <lineage>
        <taxon>Eukaryota</taxon>
        <taxon>Fungi</taxon>
        <taxon>Dikarya</taxon>
        <taxon>Ascomycota</taxon>
        <taxon>Pezizomycotina</taxon>
        <taxon>Leotiomycetes</taxon>
        <taxon>Helotiales</taxon>
        <taxon>Drepanopezizaceae</taxon>
        <taxon>Diplocarpon</taxon>
    </lineage>
</organism>
<gene>
    <name evidence="7" type="ORF">QTJ16_006079</name>
</gene>
<keyword evidence="2" id="KW-0489">Methyltransferase</keyword>
<accession>A0AAD9WCZ8</accession>
<comment type="caution">
    <text evidence="7">The sequence shown here is derived from an EMBL/GenBank/DDBJ whole genome shotgun (WGS) entry which is preliminary data.</text>
</comment>
<dbReference type="InterPro" id="IPR002935">
    <property type="entry name" value="SAM_O-MeTrfase"/>
</dbReference>
<dbReference type="Gene3D" id="3.40.50.150">
    <property type="entry name" value="Vaccinia Virus protein VP39"/>
    <property type="match status" value="1"/>
</dbReference>
<dbReference type="GO" id="GO:0008171">
    <property type="term" value="F:O-methyltransferase activity"/>
    <property type="evidence" value="ECO:0007669"/>
    <property type="project" value="InterPro"/>
</dbReference>
<evidence type="ECO:0000256" key="4">
    <source>
        <dbReference type="ARBA" id="ARBA00022691"/>
    </source>
</evidence>
<dbReference type="InterPro" id="IPR029063">
    <property type="entry name" value="SAM-dependent_MTases_sf"/>
</dbReference>
<dbReference type="Proteomes" id="UP001285354">
    <property type="component" value="Unassembled WGS sequence"/>
</dbReference>
<keyword evidence="5" id="KW-0128">Catecholamine metabolism</keyword>
<evidence type="ECO:0000256" key="2">
    <source>
        <dbReference type="ARBA" id="ARBA00022603"/>
    </source>
</evidence>
<comment type="similarity">
    <text evidence="6">Belongs to the class I-like SAM-binding methyltransferase superfamily. Cation-dependent O-methyltransferase family.</text>
</comment>
<proteinExistence type="inferred from homology"/>
<evidence type="ECO:0000256" key="1">
    <source>
        <dbReference type="ARBA" id="ARBA00012880"/>
    </source>
</evidence>
<evidence type="ECO:0000256" key="5">
    <source>
        <dbReference type="ARBA" id="ARBA00022939"/>
    </source>
</evidence>
<evidence type="ECO:0000313" key="7">
    <source>
        <dbReference type="EMBL" id="KAK2624886.1"/>
    </source>
</evidence>
<dbReference type="SUPFAM" id="SSF53335">
    <property type="entry name" value="S-adenosyl-L-methionine-dependent methyltransferases"/>
    <property type="match status" value="1"/>
</dbReference>
<dbReference type="AlphaFoldDB" id="A0AAD9WCZ8"/>
<dbReference type="GO" id="GO:0032259">
    <property type="term" value="P:methylation"/>
    <property type="evidence" value="ECO:0007669"/>
    <property type="project" value="UniProtKB-KW"/>
</dbReference>
<keyword evidence="3" id="KW-0808">Transferase</keyword>
<keyword evidence="4" id="KW-0949">S-adenosyl-L-methionine</keyword>
<reference evidence="7" key="1">
    <citation type="submission" date="2023-06" db="EMBL/GenBank/DDBJ databases">
        <title>Draft genome of Marssonina rosae.</title>
        <authorList>
            <person name="Cheng Q."/>
        </authorList>
    </citation>
    <scope>NUCLEOTIDE SEQUENCE</scope>
    <source>
        <strain evidence="7">R4</strain>
    </source>
</reference>
<protein>
    <recommendedName>
        <fullName evidence="1">catechol O-methyltransferase</fullName>
        <ecNumber evidence="1">2.1.1.6</ecNumber>
    </recommendedName>
</protein>
<dbReference type="PANTHER" id="PTHR43836">
    <property type="entry name" value="CATECHOL O-METHYLTRANSFERASE 1-RELATED"/>
    <property type="match status" value="1"/>
</dbReference>
<dbReference type="PROSITE" id="PS51682">
    <property type="entry name" value="SAM_OMT_I"/>
    <property type="match status" value="1"/>
</dbReference>
<dbReference type="GO" id="GO:0006584">
    <property type="term" value="P:catecholamine metabolic process"/>
    <property type="evidence" value="ECO:0007669"/>
    <property type="project" value="UniProtKB-KW"/>
</dbReference>
<evidence type="ECO:0000256" key="3">
    <source>
        <dbReference type="ARBA" id="ARBA00022679"/>
    </source>
</evidence>
<dbReference type="PANTHER" id="PTHR43836:SF2">
    <property type="entry name" value="CATECHOL O-METHYLTRANSFERASE 1-RELATED"/>
    <property type="match status" value="1"/>
</dbReference>
<dbReference type="EMBL" id="JAUBYV010000009">
    <property type="protein sequence ID" value="KAK2624886.1"/>
    <property type="molecule type" value="Genomic_DNA"/>
</dbReference>
<name>A0AAD9WCZ8_9HELO</name>
<evidence type="ECO:0000256" key="6">
    <source>
        <dbReference type="ARBA" id="ARBA00023453"/>
    </source>
</evidence>
<keyword evidence="8" id="KW-1185">Reference proteome</keyword>
<dbReference type="EC" id="2.1.1.6" evidence="1"/>
<evidence type="ECO:0000313" key="8">
    <source>
        <dbReference type="Proteomes" id="UP001285354"/>
    </source>
</evidence>
<sequence length="283" mass="31100">MPNMSSTFDPPKAYVPQGEVFFDDGREEELVQFVTSDPDRRGAPAAIVRAMDDFARTQKYLMNVGEHKGKIVTQIIQRSRPRVVVELGGYCGYSTILFADAARAAGGERYFCLERSPKFARNIEVLVEFAGLGDIVTVVVGPSHESIQSLHRGGQLTRIDLMFLDHYKPAYTTDLKLCESLGLIGKGTTLAADNVITPGNPPYLKYVRSSVQEKRMALTQERAPDTQNFPGRSATQYGDVESLSTEVQGNPNLVYSSQLIESWEPSGVPDAVEVTVCTGEEAL</sequence>